<evidence type="ECO:0000313" key="3">
    <source>
        <dbReference type="EMBL" id="RKF13829.1"/>
    </source>
</evidence>
<keyword evidence="1" id="KW-0732">Signal</keyword>
<dbReference type="EMBL" id="RAPE01000003">
    <property type="protein sequence ID" value="RKF13829.1"/>
    <property type="molecule type" value="Genomic_DNA"/>
</dbReference>
<dbReference type="OrthoDB" id="9811281at2"/>
<reference evidence="3 4" key="1">
    <citation type="submission" date="2018-09" db="EMBL/GenBank/DDBJ databases">
        <title>Roseovarius spongiae sp. nov., isolated from a marine sponge.</title>
        <authorList>
            <person name="Zhuang L."/>
            <person name="Luo L."/>
        </authorList>
    </citation>
    <scope>NUCLEOTIDE SEQUENCE [LARGE SCALE GENOMIC DNA]</scope>
    <source>
        <strain evidence="3 4">HN-E21</strain>
    </source>
</reference>
<dbReference type="RefSeq" id="WP_121167067.1">
    <property type="nucleotide sequence ID" value="NZ_RAPE01000003.1"/>
</dbReference>
<feature type="chain" id="PRO_5017394185" evidence="1">
    <location>
        <begin position="23"/>
        <end position="198"/>
    </location>
</feature>
<evidence type="ECO:0000259" key="2">
    <source>
        <dbReference type="Pfam" id="PF14326"/>
    </source>
</evidence>
<gene>
    <name evidence="3" type="ORF">D6850_11550</name>
</gene>
<accession>A0A3A8B4U2</accession>
<protein>
    <submittedName>
        <fullName evidence="3">DUF4384 domain-containing protein</fullName>
    </submittedName>
</protein>
<dbReference type="Proteomes" id="UP000281128">
    <property type="component" value="Unassembled WGS sequence"/>
</dbReference>
<feature type="domain" description="DUF4384" evidence="2">
    <location>
        <begin position="63"/>
        <end position="139"/>
    </location>
</feature>
<organism evidence="3 4">
    <name type="scientific">Roseovarius spongiae</name>
    <dbReference type="NCBI Taxonomy" id="2320272"/>
    <lineage>
        <taxon>Bacteria</taxon>
        <taxon>Pseudomonadati</taxon>
        <taxon>Pseudomonadota</taxon>
        <taxon>Alphaproteobacteria</taxon>
        <taxon>Rhodobacterales</taxon>
        <taxon>Roseobacteraceae</taxon>
        <taxon>Roseovarius</taxon>
    </lineage>
</organism>
<keyword evidence="4" id="KW-1185">Reference proteome</keyword>
<sequence>MFNPLRMTAIAALLATAGLAQADSAALDGFRALSAVEVSEAKMSAVMKPVDVADAASAAKGVLRPGDRIAFEISGVKGTKVYILNMDATGTIQMIYPNKFVEDGGAAQAQDVMTVPAEGANYEFEVSGDGGSEIVKVIAVEGDSMAFDALIASLFDQEKAFPRALQPAAKTTDALTAFFEATGDAKIRDPTLEYVIAQ</sequence>
<name>A0A3A8B4U2_9RHOB</name>
<dbReference type="Pfam" id="PF14326">
    <property type="entry name" value="DUF4384"/>
    <property type="match status" value="1"/>
</dbReference>
<evidence type="ECO:0000313" key="4">
    <source>
        <dbReference type="Proteomes" id="UP000281128"/>
    </source>
</evidence>
<feature type="signal peptide" evidence="1">
    <location>
        <begin position="1"/>
        <end position="22"/>
    </location>
</feature>
<evidence type="ECO:0000256" key="1">
    <source>
        <dbReference type="SAM" id="SignalP"/>
    </source>
</evidence>
<comment type="caution">
    <text evidence="3">The sequence shown here is derived from an EMBL/GenBank/DDBJ whole genome shotgun (WGS) entry which is preliminary data.</text>
</comment>
<proteinExistence type="predicted"/>
<dbReference type="InterPro" id="IPR025493">
    <property type="entry name" value="DUF4384"/>
</dbReference>
<dbReference type="AlphaFoldDB" id="A0A3A8B4U2"/>